<feature type="transmembrane region" description="Helical" evidence="9">
    <location>
        <begin position="220"/>
        <end position="236"/>
    </location>
</feature>
<evidence type="ECO:0000256" key="5">
    <source>
        <dbReference type="ARBA" id="ARBA00022692"/>
    </source>
</evidence>
<dbReference type="Pfam" id="PF04143">
    <property type="entry name" value="Sulf_transp"/>
    <property type="match status" value="2"/>
</dbReference>
<keyword evidence="4" id="KW-0997">Cell inner membrane</keyword>
<keyword evidence="7 9" id="KW-0472">Membrane</keyword>
<dbReference type="STRING" id="1908258.BKK48_03250"/>
<proteinExistence type="inferred from homology"/>
<evidence type="ECO:0000256" key="7">
    <source>
        <dbReference type="ARBA" id="ARBA00023136"/>
    </source>
</evidence>
<protein>
    <recommendedName>
        <fullName evidence="12">YeeE/YedE family protein</fullName>
    </recommendedName>
</protein>
<dbReference type="AlphaFoldDB" id="A0A1V3IA47"/>
<dbReference type="OrthoDB" id="9794165at2"/>
<accession>A0A1V3IA47</accession>
<feature type="transmembrane region" description="Helical" evidence="9">
    <location>
        <begin position="150"/>
        <end position="173"/>
    </location>
</feature>
<keyword evidence="3" id="KW-1003">Cell membrane</keyword>
<evidence type="ECO:0000256" key="6">
    <source>
        <dbReference type="ARBA" id="ARBA00022989"/>
    </source>
</evidence>
<organism evidence="10 11">
    <name type="scientific">Rodentibacter heidelbergensis</name>
    <dbReference type="NCBI Taxonomy" id="1908258"/>
    <lineage>
        <taxon>Bacteria</taxon>
        <taxon>Pseudomonadati</taxon>
        <taxon>Pseudomonadota</taxon>
        <taxon>Gammaproteobacteria</taxon>
        <taxon>Pasteurellales</taxon>
        <taxon>Pasteurellaceae</taxon>
        <taxon>Rodentibacter</taxon>
    </lineage>
</organism>
<dbReference type="NCBIfam" id="NF033796">
    <property type="entry name" value="selen_YedE_FdhT"/>
    <property type="match status" value="1"/>
</dbReference>
<reference evidence="10 11" key="1">
    <citation type="submission" date="2016-10" db="EMBL/GenBank/DDBJ databases">
        <title>Rodentibacter gen. nov. and new species.</title>
        <authorList>
            <person name="Christensen H."/>
        </authorList>
    </citation>
    <scope>NUCLEOTIDE SEQUENCE [LARGE SCALE GENOMIC DNA]</scope>
    <source>
        <strain evidence="10 11">Ac69</strain>
    </source>
</reference>
<evidence type="ECO:0000256" key="9">
    <source>
        <dbReference type="SAM" id="Phobius"/>
    </source>
</evidence>
<evidence type="ECO:0000256" key="2">
    <source>
        <dbReference type="ARBA" id="ARBA00022448"/>
    </source>
</evidence>
<feature type="transmembrane region" description="Helical" evidence="9">
    <location>
        <begin position="321"/>
        <end position="342"/>
    </location>
</feature>
<evidence type="ECO:0000313" key="11">
    <source>
        <dbReference type="Proteomes" id="UP000189437"/>
    </source>
</evidence>
<dbReference type="Proteomes" id="UP000189437">
    <property type="component" value="Unassembled WGS sequence"/>
</dbReference>
<feature type="transmembrane region" description="Helical" evidence="9">
    <location>
        <begin position="83"/>
        <end position="102"/>
    </location>
</feature>
<comment type="similarity">
    <text evidence="8">Belongs to the TsuA/YedE (TC 9.B.102) family.</text>
</comment>
<dbReference type="InterPro" id="IPR047732">
    <property type="entry name" value="YedE-like"/>
</dbReference>
<comment type="caution">
    <text evidence="10">The sequence shown here is derived from an EMBL/GenBank/DDBJ whole genome shotgun (WGS) entry which is preliminary data.</text>
</comment>
<evidence type="ECO:0000256" key="4">
    <source>
        <dbReference type="ARBA" id="ARBA00022519"/>
    </source>
</evidence>
<evidence type="ECO:0000256" key="1">
    <source>
        <dbReference type="ARBA" id="ARBA00004429"/>
    </source>
</evidence>
<keyword evidence="11" id="KW-1185">Reference proteome</keyword>
<evidence type="ECO:0000256" key="8">
    <source>
        <dbReference type="ARBA" id="ARBA00035655"/>
    </source>
</evidence>
<feature type="transmembrane region" description="Helical" evidence="9">
    <location>
        <begin position="20"/>
        <end position="43"/>
    </location>
</feature>
<name>A0A1V3IA47_9PAST</name>
<keyword evidence="5 9" id="KW-0812">Transmembrane</keyword>
<dbReference type="InterPro" id="IPR007272">
    <property type="entry name" value="Sulf_transp_TsuA/YedE"/>
</dbReference>
<feature type="transmembrane region" description="Helical" evidence="9">
    <location>
        <begin position="257"/>
        <end position="279"/>
    </location>
</feature>
<feature type="transmembrane region" description="Helical" evidence="9">
    <location>
        <begin position="285"/>
        <end position="309"/>
    </location>
</feature>
<dbReference type="PANTHER" id="PTHR30574">
    <property type="entry name" value="INNER MEMBRANE PROTEIN YEDE"/>
    <property type="match status" value="1"/>
</dbReference>
<keyword evidence="2" id="KW-0813">Transport</keyword>
<evidence type="ECO:0008006" key="12">
    <source>
        <dbReference type="Google" id="ProtNLM"/>
    </source>
</evidence>
<dbReference type="EMBL" id="MLHH01000007">
    <property type="protein sequence ID" value="OOF37005.1"/>
    <property type="molecule type" value="Genomic_DNA"/>
</dbReference>
<evidence type="ECO:0000256" key="3">
    <source>
        <dbReference type="ARBA" id="ARBA00022475"/>
    </source>
</evidence>
<evidence type="ECO:0000313" key="10">
    <source>
        <dbReference type="EMBL" id="OOF37005.1"/>
    </source>
</evidence>
<dbReference type="RefSeq" id="WP_077426756.1">
    <property type="nucleotide sequence ID" value="NZ_MLHH01000007.1"/>
</dbReference>
<feature type="transmembrane region" description="Helical" evidence="9">
    <location>
        <begin position="362"/>
        <end position="385"/>
    </location>
</feature>
<comment type="subcellular location">
    <subcellularLocation>
        <location evidence="1">Cell inner membrane</location>
        <topology evidence="1">Multi-pass membrane protein</topology>
    </subcellularLocation>
</comment>
<sequence length="407" mass="44697">MLEIWQQFKQDYLIKYWNPVAAVIAAGLLSAYYFGITGTYWAVTGEFTRWGGHALQSLGIDVSQWSYYKIIGMDGTIFTRIDGVMILGMFAGCISAALWANNVKWRNQPHKRRIVQALIGGALAGFGARLAMGCNLASLFTGIPQFSVHAWFFTIATAIGTYVGVKFTLLPMFRVKLELKKGAAKLQESDPKQAARRFRIGMVIFLAYLAASLYVMQSSLKLGFAMLCGLIFGLLIERAQICFTSAFRDLWVTGRAYMAKAIIFGIIVGTIGVFSYIQLGVSPKIMWAGPNAIVGGLLFGFGIVLAGGCETGWMYRSMEGQVHFMWVGVGNVVGSTYLAYVWDDIAPALALDYEKLNLLKSFGPVGGLLVNYGLLILCLIAVVWWERRFLAKAKAKIAASTKQSCGC</sequence>
<keyword evidence="6 9" id="KW-1133">Transmembrane helix</keyword>
<feature type="transmembrane region" description="Helical" evidence="9">
    <location>
        <begin position="114"/>
        <end position="138"/>
    </location>
</feature>
<feature type="transmembrane region" description="Helical" evidence="9">
    <location>
        <begin position="194"/>
        <end position="214"/>
    </location>
</feature>
<dbReference type="GO" id="GO:0005886">
    <property type="term" value="C:plasma membrane"/>
    <property type="evidence" value="ECO:0007669"/>
    <property type="project" value="UniProtKB-SubCell"/>
</dbReference>
<gene>
    <name evidence="10" type="ORF">BKK48_03250</name>
</gene>
<dbReference type="PANTHER" id="PTHR30574:SF1">
    <property type="entry name" value="SULPHUR TRANSPORT DOMAIN-CONTAINING PROTEIN"/>
    <property type="match status" value="1"/>
</dbReference>